<evidence type="ECO:0000259" key="5">
    <source>
        <dbReference type="SMART" id="SM00646"/>
    </source>
</evidence>
<dbReference type="CDD" id="cd02696">
    <property type="entry name" value="MurNAc-LAA"/>
    <property type="match status" value="1"/>
</dbReference>
<evidence type="ECO:0000313" key="7">
    <source>
        <dbReference type="Proteomes" id="UP001597100"/>
    </source>
</evidence>
<dbReference type="SUPFAM" id="SSF53187">
    <property type="entry name" value="Zn-dependent exopeptidases"/>
    <property type="match status" value="1"/>
</dbReference>
<feature type="signal peptide" evidence="4">
    <location>
        <begin position="1"/>
        <end position="29"/>
    </location>
</feature>
<dbReference type="Gene3D" id="3.40.630.40">
    <property type="entry name" value="Zn-dependent exopeptidases"/>
    <property type="match status" value="1"/>
</dbReference>
<dbReference type="PANTHER" id="PTHR30404">
    <property type="entry name" value="N-ACETYLMURAMOYL-L-ALANINE AMIDASE"/>
    <property type="match status" value="1"/>
</dbReference>
<evidence type="ECO:0000256" key="2">
    <source>
        <dbReference type="ARBA" id="ARBA00011901"/>
    </source>
</evidence>
<keyword evidence="3" id="KW-0378">Hydrolase</keyword>
<dbReference type="InterPro" id="IPR050695">
    <property type="entry name" value="N-acetylmuramoyl_amidase_3"/>
</dbReference>
<keyword evidence="7" id="KW-1185">Reference proteome</keyword>
<evidence type="ECO:0000256" key="1">
    <source>
        <dbReference type="ARBA" id="ARBA00001561"/>
    </source>
</evidence>
<keyword evidence="4" id="KW-0732">Signal</keyword>
<dbReference type="Proteomes" id="UP001597100">
    <property type="component" value="Unassembled WGS sequence"/>
</dbReference>
<name>A0ABW3ICA3_9FLAO</name>
<organism evidence="6 7">
    <name type="scientific">Salinimicrobium gaetbulicola</name>
    <dbReference type="NCBI Taxonomy" id="999702"/>
    <lineage>
        <taxon>Bacteria</taxon>
        <taxon>Pseudomonadati</taxon>
        <taxon>Bacteroidota</taxon>
        <taxon>Flavobacteriia</taxon>
        <taxon>Flavobacteriales</taxon>
        <taxon>Flavobacteriaceae</taxon>
        <taxon>Salinimicrobium</taxon>
    </lineage>
</organism>
<comment type="caution">
    <text evidence="6">The sequence shown here is derived from an EMBL/GenBank/DDBJ whole genome shotgun (WGS) entry which is preliminary data.</text>
</comment>
<evidence type="ECO:0000256" key="4">
    <source>
        <dbReference type="SAM" id="SignalP"/>
    </source>
</evidence>
<protein>
    <recommendedName>
        <fullName evidence="2">N-acetylmuramoyl-L-alanine amidase</fullName>
        <ecNumber evidence="2">3.5.1.28</ecNumber>
    </recommendedName>
</protein>
<reference evidence="7" key="1">
    <citation type="journal article" date="2019" name="Int. J. Syst. Evol. Microbiol.">
        <title>The Global Catalogue of Microorganisms (GCM) 10K type strain sequencing project: providing services to taxonomists for standard genome sequencing and annotation.</title>
        <authorList>
            <consortium name="The Broad Institute Genomics Platform"/>
            <consortium name="The Broad Institute Genome Sequencing Center for Infectious Disease"/>
            <person name="Wu L."/>
            <person name="Ma J."/>
        </authorList>
    </citation>
    <scope>NUCLEOTIDE SEQUENCE [LARGE SCALE GENOMIC DNA]</scope>
    <source>
        <strain evidence="7">CCUG 60898</strain>
    </source>
</reference>
<accession>A0ABW3ICA3</accession>
<dbReference type="SMART" id="SM00646">
    <property type="entry name" value="Ami_3"/>
    <property type="match status" value="1"/>
</dbReference>
<dbReference type="EC" id="3.5.1.28" evidence="2"/>
<dbReference type="InterPro" id="IPR002508">
    <property type="entry name" value="MurNAc-LAA_cat"/>
</dbReference>
<gene>
    <name evidence="6" type="ORF">ACFQ1G_02840</name>
</gene>
<proteinExistence type="predicted"/>
<feature type="domain" description="MurNAc-LAA" evidence="5">
    <location>
        <begin position="100"/>
        <end position="257"/>
    </location>
</feature>
<dbReference type="Pfam" id="PF01520">
    <property type="entry name" value="Amidase_3"/>
    <property type="match status" value="1"/>
</dbReference>
<evidence type="ECO:0000256" key="3">
    <source>
        <dbReference type="ARBA" id="ARBA00022801"/>
    </source>
</evidence>
<sequence length="379" mass="42556">MNRYFSMRTNLLSLLVFIFSVIISSEAFASDCEPPRERFVVVLDAGHGGQDPGNRGNGFYEKDIALNIVLNIGAELEKLPDVKVIYTRKTDVFVTLAGRAEIANKAEADLFISVHCNAHSSQASGTETFVLGLHRNEDNLKVAMRENQVIYLEEDYEVTYGGFNPDSPESYIGLTLMQEEYLDQSILLADFIQKNFTNELKRVNRGVKQAGFLVLRQTYMPSVLVETGFLTNRGEGTFLNSRGGQDKMSAAIVEAVKHYKNSINLEILEGIAEQPPLKVDSGKALEPNDHYKDVTFRVQLAASGKKLDPTPRNFKGLNNIFRNKEGKLYKYYYGATSSYVKIQELHEIAKKKGYDTSYIVAFKNDDKISVNEALKTKVN</sequence>
<feature type="chain" id="PRO_5045850920" description="N-acetylmuramoyl-L-alanine amidase" evidence="4">
    <location>
        <begin position="30"/>
        <end position="379"/>
    </location>
</feature>
<comment type="catalytic activity">
    <reaction evidence="1">
        <text>Hydrolyzes the link between N-acetylmuramoyl residues and L-amino acid residues in certain cell-wall glycopeptides.</text>
        <dbReference type="EC" id="3.5.1.28"/>
    </reaction>
</comment>
<dbReference type="EMBL" id="JBHTJP010000032">
    <property type="protein sequence ID" value="MFD0975719.1"/>
    <property type="molecule type" value="Genomic_DNA"/>
</dbReference>
<dbReference type="PANTHER" id="PTHR30404:SF0">
    <property type="entry name" value="N-ACETYLMURAMOYL-L-ALANINE AMIDASE AMIC"/>
    <property type="match status" value="1"/>
</dbReference>
<evidence type="ECO:0000313" key="6">
    <source>
        <dbReference type="EMBL" id="MFD0975719.1"/>
    </source>
</evidence>